<gene>
    <name evidence="2" type="ORF">NVV43_29615</name>
</gene>
<name>A0AAW5N638_9ESCH</name>
<protein>
    <submittedName>
        <fullName evidence="2">Uncharacterized protein</fullName>
    </submittedName>
</protein>
<feature type="non-terminal residue" evidence="2">
    <location>
        <position position="1"/>
    </location>
</feature>
<keyword evidence="1" id="KW-0812">Transmembrane</keyword>
<keyword evidence="1" id="KW-1133">Transmembrane helix</keyword>
<accession>A0AAW5N638</accession>
<evidence type="ECO:0000313" key="3">
    <source>
        <dbReference type="Proteomes" id="UP001206878"/>
    </source>
</evidence>
<keyword evidence="1" id="KW-0472">Membrane</keyword>
<evidence type="ECO:0000313" key="2">
    <source>
        <dbReference type="EMBL" id="MCR6679597.1"/>
    </source>
</evidence>
<feature type="transmembrane region" description="Helical" evidence="1">
    <location>
        <begin position="6"/>
        <end position="27"/>
    </location>
</feature>
<organism evidence="2 3">
    <name type="scientific">Escherichia marmotae</name>
    <dbReference type="NCBI Taxonomy" id="1499973"/>
    <lineage>
        <taxon>Bacteria</taxon>
        <taxon>Pseudomonadati</taxon>
        <taxon>Pseudomonadota</taxon>
        <taxon>Gammaproteobacteria</taxon>
        <taxon>Enterobacterales</taxon>
        <taxon>Enterobacteriaceae</taxon>
        <taxon>Escherichia</taxon>
    </lineage>
</organism>
<dbReference type="Proteomes" id="UP001206878">
    <property type="component" value="Unassembled WGS sequence"/>
</dbReference>
<dbReference type="EMBL" id="JANPXH010001489">
    <property type="protein sequence ID" value="MCR6679597.1"/>
    <property type="molecule type" value="Genomic_DNA"/>
</dbReference>
<proteinExistence type="predicted"/>
<evidence type="ECO:0000256" key="1">
    <source>
        <dbReference type="SAM" id="Phobius"/>
    </source>
</evidence>
<comment type="caution">
    <text evidence="2">The sequence shown here is derived from an EMBL/GenBank/DDBJ whole genome shotgun (WGS) entry which is preliminary data.</text>
</comment>
<reference evidence="2" key="1">
    <citation type="submission" date="2022-07" db="EMBL/GenBank/DDBJ databases">
        <title>Diversity of ethanolamine utilization by human commensal Escherichia coli.</title>
        <authorList>
            <person name="Jubelin G."/>
        </authorList>
    </citation>
    <scope>NUCLEOTIDE SEQUENCE</scope>
    <source>
        <strain evidence="2">S1</strain>
    </source>
</reference>
<sequence>ALSDKIINLNTAAVMFMGTAALAGCIFNEAFMTW</sequence>
<dbReference type="AlphaFoldDB" id="A0AAW5N638"/>